<feature type="domain" description="Double zinc ribbon" evidence="3">
    <location>
        <begin position="34"/>
        <end position="81"/>
    </location>
</feature>
<organism evidence="4">
    <name type="scientific">Methyloraptor flagellatus</name>
    <dbReference type="NCBI Taxonomy" id="3162530"/>
    <lineage>
        <taxon>Bacteria</taxon>
        <taxon>Pseudomonadati</taxon>
        <taxon>Pseudomonadota</taxon>
        <taxon>Alphaproteobacteria</taxon>
        <taxon>Hyphomicrobiales</taxon>
        <taxon>Ancalomicrobiaceae</taxon>
        <taxon>Methyloraptor</taxon>
    </lineage>
</organism>
<dbReference type="InterPro" id="IPR000836">
    <property type="entry name" value="PRTase_dom"/>
</dbReference>
<feature type="domain" description="Phosphoribosyltransferase" evidence="2">
    <location>
        <begin position="216"/>
        <end position="262"/>
    </location>
</feature>
<evidence type="ECO:0000259" key="2">
    <source>
        <dbReference type="Pfam" id="PF00156"/>
    </source>
</evidence>
<dbReference type="InterPro" id="IPR029057">
    <property type="entry name" value="PRTase-like"/>
</dbReference>
<proteinExistence type="inferred from homology"/>
<dbReference type="EMBL" id="CP158568">
    <property type="protein sequence ID" value="XBY44491.1"/>
    <property type="molecule type" value="Genomic_DNA"/>
</dbReference>
<evidence type="ECO:0000259" key="3">
    <source>
        <dbReference type="Pfam" id="PF18912"/>
    </source>
</evidence>
<dbReference type="SUPFAM" id="SSF53271">
    <property type="entry name" value="PRTase-like"/>
    <property type="match status" value="1"/>
</dbReference>
<name>A0AAU7X9S0_9HYPH</name>
<dbReference type="Pfam" id="PF18912">
    <property type="entry name" value="DZR_2"/>
    <property type="match status" value="1"/>
</dbReference>
<accession>A0AAU7X9S0</accession>
<dbReference type="InterPro" id="IPR051910">
    <property type="entry name" value="ComF/GntX_DNA_util-trans"/>
</dbReference>
<dbReference type="PANTHER" id="PTHR47505:SF1">
    <property type="entry name" value="DNA UTILIZATION PROTEIN YHGH"/>
    <property type="match status" value="1"/>
</dbReference>
<dbReference type="RefSeq" id="WP_407049584.1">
    <property type="nucleotide sequence ID" value="NZ_CP158568.1"/>
</dbReference>
<gene>
    <name evidence="4" type="ORF">ABS361_21175</name>
</gene>
<dbReference type="CDD" id="cd06223">
    <property type="entry name" value="PRTases_typeI"/>
    <property type="match status" value="1"/>
</dbReference>
<protein>
    <submittedName>
        <fullName evidence="4">ComF family protein</fullName>
    </submittedName>
</protein>
<dbReference type="AlphaFoldDB" id="A0AAU7X9S0"/>
<evidence type="ECO:0000256" key="1">
    <source>
        <dbReference type="ARBA" id="ARBA00008007"/>
    </source>
</evidence>
<dbReference type="Gene3D" id="3.40.50.2020">
    <property type="match status" value="1"/>
</dbReference>
<dbReference type="KEGG" id="mflg:ABS361_21175"/>
<reference evidence="4" key="1">
    <citation type="submission" date="2024-06" db="EMBL/GenBank/DDBJ databases">
        <title>Methylostella associata gen. nov., sp. nov., a novel Ancalomicrobiaceae-affiliated facultatively methylotrophic bacteria that feed on methanotrophs of the genus Methylococcus.</title>
        <authorList>
            <person name="Saltykova V."/>
            <person name="Danilova O.V."/>
            <person name="Oshkin I.Y."/>
            <person name="Belova S.E."/>
            <person name="Pimenov N.V."/>
            <person name="Dedysh S.N."/>
        </authorList>
    </citation>
    <scope>NUCLEOTIDE SEQUENCE</scope>
    <source>
        <strain evidence="4">S20</strain>
    </source>
</reference>
<dbReference type="PANTHER" id="PTHR47505">
    <property type="entry name" value="DNA UTILIZATION PROTEIN YHGH"/>
    <property type="match status" value="1"/>
</dbReference>
<comment type="similarity">
    <text evidence="1">Belongs to the ComF/GntX family.</text>
</comment>
<dbReference type="Pfam" id="PF00156">
    <property type="entry name" value="Pribosyltran"/>
    <property type="match status" value="1"/>
</dbReference>
<dbReference type="InterPro" id="IPR044005">
    <property type="entry name" value="DZR_2"/>
</dbReference>
<sequence length="270" mass="29188">MPRYDPAMDEETRTPPSLKARFVAAGRRVGRAAIDLVLPPVCAGCHQPVADPGAFCGACWGRLRLIERPYCERLGIPFGYDLGPGALSAEAIADPPPFDRARAAVVYDDVAREVVQSLKYRDRTELAGLVGRMTARAARELLVDADVLVPVPLHPRRLWMRRFNQAALIAGVIGRESGVPVSLEALQRIRATRAQVGLSGRERADNVRGAFRVPPAAKPEIAGRKIVLVDDVLTTGATIEAATRALKRAGAARIDVATFARVAPREALHI</sequence>
<evidence type="ECO:0000313" key="4">
    <source>
        <dbReference type="EMBL" id="XBY44491.1"/>
    </source>
</evidence>